<accession>F5YQY2</accession>
<sequence length="130" mass="14238">MEGTGIAFGVVLLSIAFIVLVIFLEWKLGKFLGNSVSRTTGLILGVILVLCGFTLFIAIPCIIHSQKNKEKSLDLNFNIKSNVDTNRISNVQETSSALNSDTRECPFCAETIKKAAKICRFCGKEVEPII</sequence>
<name>F5YQY2_TREPZ</name>
<keyword evidence="1" id="KW-1133">Transmembrane helix</keyword>
<feature type="transmembrane region" description="Helical" evidence="1">
    <location>
        <begin position="6"/>
        <end position="28"/>
    </location>
</feature>
<dbReference type="KEGG" id="tpi:TREPR_3645"/>
<dbReference type="STRING" id="545694.TREPR_3645"/>
<proteinExistence type="predicted"/>
<keyword evidence="1" id="KW-0812">Transmembrane</keyword>
<dbReference type="EMBL" id="CP001843">
    <property type="protein sequence ID" value="AEF84091.1"/>
    <property type="molecule type" value="Genomic_DNA"/>
</dbReference>
<dbReference type="AlphaFoldDB" id="F5YQY2"/>
<evidence type="ECO:0000256" key="1">
    <source>
        <dbReference type="SAM" id="Phobius"/>
    </source>
</evidence>
<keyword evidence="1" id="KW-0472">Membrane</keyword>
<reference evidence="2 3" key="2">
    <citation type="journal article" date="2011" name="ISME J.">
        <title>RNA-seq reveals cooperative metabolic interactions between two termite-gut spirochete species in co-culture.</title>
        <authorList>
            <person name="Rosenthal A.Z."/>
            <person name="Matson E.G."/>
            <person name="Eldar A."/>
            <person name="Leadbetter J.R."/>
        </authorList>
    </citation>
    <scope>NUCLEOTIDE SEQUENCE [LARGE SCALE GENOMIC DNA]</scope>
    <source>
        <strain evidence="3">ATCC BAA-887 / DSM 12427 / ZAS-2</strain>
    </source>
</reference>
<evidence type="ECO:0000313" key="2">
    <source>
        <dbReference type="EMBL" id="AEF84091.1"/>
    </source>
</evidence>
<reference evidence="3" key="1">
    <citation type="submission" date="2009-12" db="EMBL/GenBank/DDBJ databases">
        <title>Complete sequence of Treponema primitia strain ZAS-2.</title>
        <authorList>
            <person name="Tetu S.G."/>
            <person name="Matson E."/>
            <person name="Ren Q."/>
            <person name="Seshadri R."/>
            <person name="Elbourne L."/>
            <person name="Hassan K.A."/>
            <person name="Durkin A."/>
            <person name="Radune D."/>
            <person name="Mohamoud Y."/>
            <person name="Shay R."/>
            <person name="Jin S."/>
            <person name="Zhang X."/>
            <person name="Lucey K."/>
            <person name="Ballor N.R."/>
            <person name="Ottesen E."/>
            <person name="Rosenthal R."/>
            <person name="Allen A."/>
            <person name="Leadbetter J.R."/>
            <person name="Paulsen I.T."/>
        </authorList>
    </citation>
    <scope>NUCLEOTIDE SEQUENCE [LARGE SCALE GENOMIC DNA]</scope>
    <source>
        <strain evidence="3">ATCC BAA-887 / DSM 12427 / ZAS-2</strain>
    </source>
</reference>
<feature type="transmembrane region" description="Helical" evidence="1">
    <location>
        <begin position="40"/>
        <end position="59"/>
    </location>
</feature>
<dbReference type="RefSeq" id="WP_015706663.1">
    <property type="nucleotide sequence ID" value="NC_015578.1"/>
</dbReference>
<organism evidence="2 3">
    <name type="scientific">Treponema primitia (strain ATCC BAA-887 / DSM 12427 / ZAS-2)</name>
    <dbReference type="NCBI Taxonomy" id="545694"/>
    <lineage>
        <taxon>Bacteria</taxon>
        <taxon>Pseudomonadati</taxon>
        <taxon>Spirochaetota</taxon>
        <taxon>Spirochaetia</taxon>
        <taxon>Spirochaetales</taxon>
        <taxon>Treponemataceae</taxon>
        <taxon>Treponema</taxon>
    </lineage>
</organism>
<keyword evidence="3" id="KW-1185">Reference proteome</keyword>
<dbReference type="OrthoDB" id="9814116at2"/>
<gene>
    <name evidence="2" type="ordered locus">TREPR_3645</name>
</gene>
<dbReference type="HOGENOM" id="CLU_1937211_0_0_12"/>
<evidence type="ECO:0008006" key="4">
    <source>
        <dbReference type="Google" id="ProtNLM"/>
    </source>
</evidence>
<evidence type="ECO:0000313" key="3">
    <source>
        <dbReference type="Proteomes" id="UP000009223"/>
    </source>
</evidence>
<protein>
    <recommendedName>
        <fullName evidence="4">Zinc-ribbon domain-containing protein</fullName>
    </recommendedName>
</protein>
<dbReference type="Proteomes" id="UP000009223">
    <property type="component" value="Chromosome"/>
</dbReference>